<keyword evidence="5" id="KW-0326">Glycosidase</keyword>
<evidence type="ECO:0000313" key="8">
    <source>
        <dbReference type="EMBL" id="ETW00375.1"/>
    </source>
</evidence>
<evidence type="ECO:0000256" key="4">
    <source>
        <dbReference type="PROSITE-ProRule" id="PRU00779"/>
    </source>
</evidence>
<dbReference type="CDD" id="cd06595">
    <property type="entry name" value="GH31_u1"/>
    <property type="match status" value="1"/>
</dbReference>
<dbReference type="InterPro" id="IPR044913">
    <property type="entry name" value="P_trefoil_dom_sf"/>
</dbReference>
<gene>
    <name evidence="8" type="ORF">H310_07018</name>
</gene>
<evidence type="ECO:0000256" key="3">
    <source>
        <dbReference type="ARBA" id="ARBA00023157"/>
    </source>
</evidence>
<dbReference type="EMBL" id="KI913964">
    <property type="protein sequence ID" value="ETW00375.1"/>
    <property type="molecule type" value="Genomic_DNA"/>
</dbReference>
<dbReference type="OrthoDB" id="1334205at2759"/>
<dbReference type="SUPFAM" id="SSF51011">
    <property type="entry name" value="Glycosyl hydrolase domain"/>
    <property type="match status" value="1"/>
</dbReference>
<dbReference type="SMART" id="SM00018">
    <property type="entry name" value="PD"/>
    <property type="match status" value="1"/>
</dbReference>
<dbReference type="Pfam" id="PF21365">
    <property type="entry name" value="Glyco_hydro_31_3rd"/>
    <property type="match status" value="1"/>
</dbReference>
<dbReference type="GeneID" id="20084068"/>
<dbReference type="GO" id="GO:0012505">
    <property type="term" value="C:endomembrane system"/>
    <property type="evidence" value="ECO:0007669"/>
    <property type="project" value="UniProtKB-SubCell"/>
</dbReference>
<reference evidence="8" key="1">
    <citation type="submission" date="2013-12" db="EMBL/GenBank/DDBJ databases">
        <title>The Genome Sequence of Aphanomyces invadans NJM9701.</title>
        <authorList>
            <consortium name="The Broad Institute Genomics Platform"/>
            <person name="Russ C."/>
            <person name="Tyler B."/>
            <person name="van West P."/>
            <person name="Dieguez-Uribeondo J."/>
            <person name="Young S.K."/>
            <person name="Zeng Q."/>
            <person name="Gargeya S."/>
            <person name="Fitzgerald M."/>
            <person name="Abouelleil A."/>
            <person name="Alvarado L."/>
            <person name="Chapman S.B."/>
            <person name="Gainer-Dewar J."/>
            <person name="Goldberg J."/>
            <person name="Griggs A."/>
            <person name="Gujja S."/>
            <person name="Hansen M."/>
            <person name="Howarth C."/>
            <person name="Imamovic A."/>
            <person name="Ireland A."/>
            <person name="Larimer J."/>
            <person name="McCowan C."/>
            <person name="Murphy C."/>
            <person name="Pearson M."/>
            <person name="Poon T.W."/>
            <person name="Priest M."/>
            <person name="Roberts A."/>
            <person name="Saif S."/>
            <person name="Shea T."/>
            <person name="Sykes S."/>
            <person name="Wortman J."/>
            <person name="Nusbaum C."/>
            <person name="Birren B."/>
        </authorList>
    </citation>
    <scope>NUCLEOTIDE SEQUENCE [LARGE SCALE GENOMIC DNA]</scope>
    <source>
        <strain evidence="8">NJM9701</strain>
    </source>
</reference>
<dbReference type="PANTHER" id="PTHR43863">
    <property type="entry name" value="HYDROLASE, PUTATIVE (AFU_ORTHOLOGUE AFUA_1G03140)-RELATED"/>
    <property type="match status" value="1"/>
</dbReference>
<feature type="disulfide bond" evidence="4">
    <location>
        <begin position="217"/>
        <end position="232"/>
    </location>
</feature>
<feature type="signal peptide" evidence="6">
    <location>
        <begin position="1"/>
        <end position="18"/>
    </location>
</feature>
<feature type="domain" description="P-type" evidence="7">
    <location>
        <begin position="204"/>
        <end position="250"/>
    </location>
</feature>
<dbReference type="VEuPathDB" id="FungiDB:H310_07018"/>
<dbReference type="eggNOG" id="KOG1066">
    <property type="taxonomic scope" value="Eukaryota"/>
</dbReference>
<dbReference type="Gene3D" id="4.10.110.10">
    <property type="entry name" value="Spasmolytic Protein, domain 1"/>
    <property type="match status" value="1"/>
</dbReference>
<proteinExistence type="inferred from homology"/>
<dbReference type="InterPro" id="IPR000519">
    <property type="entry name" value="P_trefoil_dom"/>
</dbReference>
<feature type="chain" id="PRO_5001535125" description="P-type domain-containing protein" evidence="6">
    <location>
        <begin position="19"/>
        <end position="966"/>
    </location>
</feature>
<accession>A0A024U2D8</accession>
<dbReference type="Pfam" id="PF00088">
    <property type="entry name" value="Trefoil"/>
    <property type="match status" value="1"/>
</dbReference>
<keyword evidence="6" id="KW-0732">Signal</keyword>
<dbReference type="RefSeq" id="XP_008870510.1">
    <property type="nucleotide sequence ID" value="XM_008872288.1"/>
</dbReference>
<dbReference type="Pfam" id="PF17137">
    <property type="entry name" value="DUF5110"/>
    <property type="match status" value="1"/>
</dbReference>
<sequence>MLALASFVCTTLLGQALGMPNPKANPAAVVLAGHARFTVLTSQLIRLEWSSVASEFRDVATVVVNNRALPVPTYQVTTKGEWVEITTDTVHLRYDTSSTVSFSDANLRVEVSSVSSKNNTVTWTPSLTDKDDKRLFGSLRTLDMTNGTVNLDCNAGGPDTIADSHCTYGLISRSGYVVVDDSLSSELNNDPWPWVVEKTPTPAAGCAAIPAHERRVCGYNIVTQDQCDANGCCFDNSASLPNGFMCYYGTKAYQDLYFFGHGLQYKQALKDFTRIAGAIPLPPKYALGVFYSRWWAYNDVDIDEIASEYHTRSIPLDVIVLDMDWHLTFYKNNSADQSGQPKGWTGYTWNNELFPDPNAFLTHLHDLGLYVTVNLHPASGVQPWEDSYDAMARAMGVDPATKHYIPFDLTNKTFTTNWLTLSLKPREDEGVDFWWLDWQQGEDWFVAHQQASPNLNPTLWLNHVFFTNPFHWTEKRPVLLHRFGGLGNHRYPLGFSGDVVPSWDSLKFQPYFTSMAANVGFTYWSHDIGGFQQGHNAELFTRWIQWGVFSPVLRTHSQKDRVSDRRIWTYPTTHYEIMRLYMNLRRQLVPYMYTQSRITHETGLGLLHGLYYEWPELDEAYSFSHQYVFGSAFIVAPILTPVDAKTQLAHQTVWVPPGVWFDMTLGSLIQGPTEYSHAYALNEVPWFAKAGSIVPFGPRSTRTSLGQAQTSPTALTLTIIPGASRGSGSLYDDAGNSNAYLNGEHTWTHFTYQAHGDSDAQVTIHPVNGTFDGGHRPTRRQHYVVEFRHAAPAHTVQVNGQDVKFVSFGDTAHLGWTYEANRLTVRVHLDADIAATTTVKVEFATSSGPKVSWNGVVGGIARLQQVKTLLDLQFAYAEDYPYLRHAYGMSRRIQYNLASFFHEVALWPQWIKLAVGEVAKLKIDPKVQAQILHLLEDSVGHTTHHGPPLRSIDFDDVVVADAFIFN</sequence>
<dbReference type="PANTHER" id="PTHR43863:SF2">
    <property type="entry name" value="MALTASE-GLUCOAMYLASE"/>
    <property type="match status" value="1"/>
</dbReference>
<dbReference type="GO" id="GO:0005975">
    <property type="term" value="P:carbohydrate metabolic process"/>
    <property type="evidence" value="ECO:0007669"/>
    <property type="project" value="InterPro"/>
</dbReference>
<dbReference type="Gene3D" id="2.60.40.1180">
    <property type="entry name" value="Golgi alpha-mannosidase II"/>
    <property type="match status" value="1"/>
</dbReference>
<dbReference type="InterPro" id="IPR000322">
    <property type="entry name" value="Glyco_hydro_31_TIM"/>
</dbReference>
<comment type="similarity">
    <text evidence="2 5">Belongs to the glycosyl hydrolase 31 family.</text>
</comment>
<dbReference type="PROSITE" id="PS00025">
    <property type="entry name" value="P_TREFOIL_1"/>
    <property type="match status" value="1"/>
</dbReference>
<dbReference type="STRING" id="157072.A0A024U2D8"/>
<evidence type="ECO:0000259" key="7">
    <source>
        <dbReference type="PROSITE" id="PS51448"/>
    </source>
</evidence>
<evidence type="ECO:0000256" key="1">
    <source>
        <dbReference type="ARBA" id="ARBA00004308"/>
    </source>
</evidence>
<dbReference type="SUPFAM" id="SSF57492">
    <property type="entry name" value="Trefoil"/>
    <property type="match status" value="1"/>
</dbReference>
<comment type="subcellular location">
    <subcellularLocation>
        <location evidence="1">Endomembrane system</location>
    </subcellularLocation>
</comment>
<dbReference type="Gene3D" id="3.20.20.80">
    <property type="entry name" value="Glycosidases"/>
    <property type="match status" value="1"/>
</dbReference>
<dbReference type="InterPro" id="IPR033403">
    <property type="entry name" value="DUF5110"/>
</dbReference>
<comment type="caution">
    <text evidence="4">Lacks conserved residue(s) required for the propagation of feature annotation.</text>
</comment>
<keyword evidence="5" id="KW-0378">Hydrolase</keyword>
<organism evidence="8">
    <name type="scientific">Aphanomyces invadans</name>
    <dbReference type="NCBI Taxonomy" id="157072"/>
    <lineage>
        <taxon>Eukaryota</taxon>
        <taxon>Sar</taxon>
        <taxon>Stramenopiles</taxon>
        <taxon>Oomycota</taxon>
        <taxon>Saprolegniomycetes</taxon>
        <taxon>Saprolegniales</taxon>
        <taxon>Verrucalvaceae</taxon>
        <taxon>Aphanomyces</taxon>
    </lineage>
</organism>
<dbReference type="InterPro" id="IPR017853">
    <property type="entry name" value="GH"/>
</dbReference>
<evidence type="ECO:0000256" key="6">
    <source>
        <dbReference type="SAM" id="SignalP"/>
    </source>
</evidence>
<dbReference type="PROSITE" id="PS51448">
    <property type="entry name" value="P_TREFOIL_2"/>
    <property type="match status" value="1"/>
</dbReference>
<dbReference type="InterPro" id="IPR013780">
    <property type="entry name" value="Glyco_hydro_b"/>
</dbReference>
<evidence type="ECO:0000256" key="2">
    <source>
        <dbReference type="ARBA" id="ARBA00007806"/>
    </source>
</evidence>
<dbReference type="AlphaFoldDB" id="A0A024U2D8"/>
<protein>
    <recommendedName>
        <fullName evidence="7">P-type domain-containing protein</fullName>
    </recommendedName>
</protein>
<dbReference type="InterPro" id="IPR051816">
    <property type="entry name" value="Glycosyl_Hydrolase_31"/>
</dbReference>
<dbReference type="Pfam" id="PF01055">
    <property type="entry name" value="Glyco_hydro_31_2nd"/>
    <property type="match status" value="1"/>
</dbReference>
<dbReference type="InterPro" id="IPR048395">
    <property type="entry name" value="Glyco_hydro_31_C"/>
</dbReference>
<dbReference type="CDD" id="cd00111">
    <property type="entry name" value="Trefoil"/>
    <property type="match status" value="1"/>
</dbReference>
<keyword evidence="3 4" id="KW-1015">Disulfide bond</keyword>
<dbReference type="SUPFAM" id="SSF51445">
    <property type="entry name" value="(Trans)glycosidases"/>
    <property type="match status" value="1"/>
</dbReference>
<dbReference type="GO" id="GO:0004553">
    <property type="term" value="F:hydrolase activity, hydrolyzing O-glycosyl compounds"/>
    <property type="evidence" value="ECO:0007669"/>
    <property type="project" value="InterPro"/>
</dbReference>
<name>A0A024U2D8_9STRA</name>
<dbReference type="InterPro" id="IPR017957">
    <property type="entry name" value="P_trefoil_CS"/>
</dbReference>
<evidence type="ECO:0000256" key="5">
    <source>
        <dbReference type="RuleBase" id="RU361185"/>
    </source>
</evidence>